<protein>
    <recommendedName>
        <fullName evidence="2">Pilus assembly protein PilP</fullName>
    </recommendedName>
</protein>
<feature type="non-terminal residue" evidence="1">
    <location>
        <position position="1"/>
    </location>
</feature>
<dbReference type="AlphaFoldDB" id="A0A382XQ63"/>
<proteinExistence type="predicted"/>
<dbReference type="InterPro" id="IPR007446">
    <property type="entry name" value="PilP"/>
</dbReference>
<evidence type="ECO:0008006" key="2">
    <source>
        <dbReference type="Google" id="ProtNLM"/>
    </source>
</evidence>
<accession>A0A382XQ63</accession>
<dbReference type="Gene3D" id="2.30.30.830">
    <property type="match status" value="1"/>
</dbReference>
<reference evidence="1" key="1">
    <citation type="submission" date="2018-05" db="EMBL/GenBank/DDBJ databases">
        <authorList>
            <person name="Lanie J.A."/>
            <person name="Ng W.-L."/>
            <person name="Kazmierczak K.M."/>
            <person name="Andrzejewski T.M."/>
            <person name="Davidsen T.M."/>
            <person name="Wayne K.J."/>
            <person name="Tettelin H."/>
            <person name="Glass J.I."/>
            <person name="Rusch D."/>
            <person name="Podicherti R."/>
            <person name="Tsui H.-C.T."/>
            <person name="Winkler M.E."/>
        </authorList>
    </citation>
    <scope>NUCLEOTIDE SEQUENCE</scope>
</reference>
<sequence length="105" mass="11910">VDRAQNQVRTLIRPPTDHVKQPLELFNIGSLTMVGTLARNQTYWGLIVDQEGVVHRVQIGDYMGTQWGKIKRIRESGIDLEEIVSDGVGGWLPRPRTIEMLSDNQ</sequence>
<dbReference type="EMBL" id="UINC01169448">
    <property type="protein sequence ID" value="SVD72989.1"/>
    <property type="molecule type" value="Genomic_DNA"/>
</dbReference>
<organism evidence="1">
    <name type="scientific">marine metagenome</name>
    <dbReference type="NCBI Taxonomy" id="408172"/>
    <lineage>
        <taxon>unclassified sequences</taxon>
        <taxon>metagenomes</taxon>
        <taxon>ecological metagenomes</taxon>
    </lineage>
</organism>
<evidence type="ECO:0000313" key="1">
    <source>
        <dbReference type="EMBL" id="SVD72989.1"/>
    </source>
</evidence>
<name>A0A382XQ63_9ZZZZ</name>
<dbReference type="Pfam" id="PF04351">
    <property type="entry name" value="PilP"/>
    <property type="match status" value="1"/>
</dbReference>
<gene>
    <name evidence="1" type="ORF">METZ01_LOCUS425843</name>
</gene>